<keyword evidence="1" id="KW-0732">Signal</keyword>
<name>A0A016TZU6_9BILA</name>
<sequence length="98" mass="11304">MLKLFFVVIVVPQAYTHPVDAQLKASDVAVDSLPGVSEENMEKLRQMLTPLPPSIEKLGKIAEQWTVDLPDREREALEQHIEEMRRKLNMKYTDTKID</sequence>
<comment type="caution">
    <text evidence="2">The sequence shown here is derived from an EMBL/GenBank/DDBJ whole genome shotgun (WGS) entry which is preliminary data.</text>
</comment>
<dbReference type="Proteomes" id="UP000024635">
    <property type="component" value="Unassembled WGS sequence"/>
</dbReference>
<evidence type="ECO:0000313" key="3">
    <source>
        <dbReference type="Proteomes" id="UP000024635"/>
    </source>
</evidence>
<gene>
    <name evidence="2" type="primary">Acey_s0067.g114</name>
    <name evidence="2" type="ORF">Y032_0067g114</name>
</gene>
<dbReference type="AlphaFoldDB" id="A0A016TZU6"/>
<evidence type="ECO:0008006" key="4">
    <source>
        <dbReference type="Google" id="ProtNLM"/>
    </source>
</evidence>
<dbReference type="EMBL" id="JARK01001403">
    <property type="protein sequence ID" value="EYC08087.1"/>
    <property type="molecule type" value="Genomic_DNA"/>
</dbReference>
<proteinExistence type="predicted"/>
<reference evidence="3" key="1">
    <citation type="journal article" date="2015" name="Nat. Genet.">
        <title>The genome and transcriptome of the zoonotic hookworm Ancylostoma ceylanicum identify infection-specific gene families.</title>
        <authorList>
            <person name="Schwarz E.M."/>
            <person name="Hu Y."/>
            <person name="Antoshechkin I."/>
            <person name="Miller M.M."/>
            <person name="Sternberg P.W."/>
            <person name="Aroian R.V."/>
        </authorList>
    </citation>
    <scope>NUCLEOTIDE SEQUENCE</scope>
    <source>
        <strain evidence="3">HY135</strain>
    </source>
</reference>
<evidence type="ECO:0000256" key="1">
    <source>
        <dbReference type="SAM" id="SignalP"/>
    </source>
</evidence>
<dbReference type="OrthoDB" id="10382023at2759"/>
<accession>A0A016TZU6</accession>
<organism evidence="2 3">
    <name type="scientific">Ancylostoma ceylanicum</name>
    <dbReference type="NCBI Taxonomy" id="53326"/>
    <lineage>
        <taxon>Eukaryota</taxon>
        <taxon>Metazoa</taxon>
        <taxon>Ecdysozoa</taxon>
        <taxon>Nematoda</taxon>
        <taxon>Chromadorea</taxon>
        <taxon>Rhabditida</taxon>
        <taxon>Rhabditina</taxon>
        <taxon>Rhabditomorpha</taxon>
        <taxon>Strongyloidea</taxon>
        <taxon>Ancylostomatidae</taxon>
        <taxon>Ancylostomatinae</taxon>
        <taxon>Ancylostoma</taxon>
    </lineage>
</organism>
<feature type="signal peptide" evidence="1">
    <location>
        <begin position="1"/>
        <end position="16"/>
    </location>
</feature>
<protein>
    <recommendedName>
        <fullName evidence="4">SXP/RAL-2 family protein Ani s 5-like cation-binding domain-containing protein</fullName>
    </recommendedName>
</protein>
<evidence type="ECO:0000313" key="2">
    <source>
        <dbReference type="EMBL" id="EYC08087.1"/>
    </source>
</evidence>
<keyword evidence="3" id="KW-1185">Reference proteome</keyword>
<feature type="chain" id="PRO_5010010231" description="SXP/RAL-2 family protein Ani s 5-like cation-binding domain-containing protein" evidence="1">
    <location>
        <begin position="17"/>
        <end position="98"/>
    </location>
</feature>